<evidence type="ECO:0000313" key="2">
    <source>
        <dbReference type="EMBL" id="MCE5168659.1"/>
    </source>
</evidence>
<proteinExistence type="predicted"/>
<keyword evidence="1" id="KW-0472">Membrane</keyword>
<name>A0ABS8YBT2_9BACL</name>
<evidence type="ECO:0000313" key="3">
    <source>
        <dbReference type="Proteomes" id="UP001199916"/>
    </source>
</evidence>
<reference evidence="2 3" key="1">
    <citation type="submission" date="2021-11" db="EMBL/GenBank/DDBJ databases">
        <title>Draft genome sequence of Paenibacillus profundus YoMME, a new Gram-positive bacteria with exoelectrogenic properties.</title>
        <authorList>
            <person name="Hubenova Y."/>
            <person name="Hubenova E."/>
            <person name="Manasiev Y."/>
            <person name="Peykov S."/>
            <person name="Mitov M."/>
        </authorList>
    </citation>
    <scope>NUCLEOTIDE SEQUENCE [LARGE SCALE GENOMIC DNA]</scope>
    <source>
        <strain evidence="2 3">YoMME</strain>
    </source>
</reference>
<keyword evidence="1" id="KW-1133">Transmembrane helix</keyword>
<accession>A0ABS8YBT2</accession>
<evidence type="ECO:0000256" key="1">
    <source>
        <dbReference type="SAM" id="Phobius"/>
    </source>
</evidence>
<gene>
    <name evidence="2" type="ORF">LQV63_04940</name>
</gene>
<keyword evidence="3" id="KW-1185">Reference proteome</keyword>
<keyword evidence="1" id="KW-0812">Transmembrane</keyword>
<feature type="transmembrane region" description="Helical" evidence="1">
    <location>
        <begin position="33"/>
        <end position="53"/>
    </location>
</feature>
<dbReference type="Proteomes" id="UP001199916">
    <property type="component" value="Unassembled WGS sequence"/>
</dbReference>
<comment type="caution">
    <text evidence="2">The sequence shown here is derived from an EMBL/GenBank/DDBJ whole genome shotgun (WGS) entry which is preliminary data.</text>
</comment>
<organism evidence="2 3">
    <name type="scientific">Paenibacillus profundus</name>
    <dbReference type="NCBI Taxonomy" id="1173085"/>
    <lineage>
        <taxon>Bacteria</taxon>
        <taxon>Bacillati</taxon>
        <taxon>Bacillota</taxon>
        <taxon>Bacilli</taxon>
        <taxon>Bacillales</taxon>
        <taxon>Paenibacillaceae</taxon>
        <taxon>Paenibacillus</taxon>
    </lineage>
</organism>
<feature type="transmembrane region" description="Helical" evidence="1">
    <location>
        <begin position="6"/>
        <end position="24"/>
    </location>
</feature>
<dbReference type="EMBL" id="JAJNBZ010000002">
    <property type="protein sequence ID" value="MCE5168659.1"/>
    <property type="molecule type" value="Genomic_DNA"/>
</dbReference>
<protein>
    <submittedName>
        <fullName evidence="2">Uncharacterized protein</fullName>
    </submittedName>
</protein>
<sequence length="83" mass="9276">MEADMAFLYIIITLIVCWISVNWLHRKCTKGRLALTIALLCLLVALIAMQAPLEYVMMKIQGSVDLIKAFYLLDSLLGQASMG</sequence>
<dbReference type="RefSeq" id="WP_019419362.1">
    <property type="nucleotide sequence ID" value="NZ_JAJNBZ010000002.1"/>
</dbReference>